<dbReference type="HOGENOM" id="CLU_3212924_0_0_10"/>
<proteinExistence type="predicted"/>
<name>W0EWK9_9BACT</name>
<evidence type="ECO:0000313" key="1">
    <source>
        <dbReference type="EMBL" id="AHF13953.1"/>
    </source>
</evidence>
<dbReference type="STRING" id="880074.BARVI_11645"/>
<accession>W0EWK9</accession>
<sequence>MFKNLEGKGKRVYLCNTFAAGKGSTRPREGGEIKFIDKTEKKQV</sequence>
<dbReference type="EMBL" id="CP007034">
    <property type="protein sequence ID" value="AHF13953.1"/>
    <property type="molecule type" value="Genomic_DNA"/>
</dbReference>
<dbReference type="AlphaFoldDB" id="W0EWK9"/>
<dbReference type="Proteomes" id="UP000018901">
    <property type="component" value="Chromosome"/>
</dbReference>
<organism evidence="1 2">
    <name type="scientific">Barnesiella viscericola DSM 18177</name>
    <dbReference type="NCBI Taxonomy" id="880074"/>
    <lineage>
        <taxon>Bacteria</taxon>
        <taxon>Pseudomonadati</taxon>
        <taxon>Bacteroidota</taxon>
        <taxon>Bacteroidia</taxon>
        <taxon>Bacteroidales</taxon>
        <taxon>Barnesiellaceae</taxon>
        <taxon>Barnesiella</taxon>
    </lineage>
</organism>
<gene>
    <name evidence="1" type="ORF">BARVI_11645</name>
</gene>
<keyword evidence="2" id="KW-1185">Reference proteome</keyword>
<protein>
    <submittedName>
        <fullName evidence="1">Uncharacterized protein</fullName>
    </submittedName>
</protein>
<reference evidence="1 2" key="1">
    <citation type="submission" date="2013-12" db="EMBL/GenBank/DDBJ databases">
        <authorList>
            <consortium name="DOE Joint Genome Institute"/>
            <person name="Eisen J."/>
            <person name="Huntemann M."/>
            <person name="Han J."/>
            <person name="Chen A."/>
            <person name="Kyrpides N."/>
            <person name="Mavromatis K."/>
            <person name="Markowitz V."/>
            <person name="Palaniappan K."/>
            <person name="Ivanova N."/>
            <person name="Schaumberg A."/>
            <person name="Pati A."/>
            <person name="Liolios K."/>
            <person name="Nordberg H.P."/>
            <person name="Cantor M.N."/>
            <person name="Hua S.X."/>
            <person name="Woyke T."/>
        </authorList>
    </citation>
    <scope>NUCLEOTIDE SEQUENCE [LARGE SCALE GENOMIC DNA]</scope>
    <source>
        <strain evidence="2">DSM 18177</strain>
    </source>
</reference>
<dbReference type="KEGG" id="bvs:BARVI_11645"/>
<evidence type="ECO:0000313" key="2">
    <source>
        <dbReference type="Proteomes" id="UP000018901"/>
    </source>
</evidence>